<feature type="region of interest" description="Disordered" evidence="1">
    <location>
        <begin position="423"/>
        <end position="462"/>
    </location>
</feature>
<keyword evidence="3" id="KW-1185">Reference proteome</keyword>
<sequence length="1008" mass="108903">MDSDHLRLSVLRAFHYLIRRILNEVPLADSRWRSFLKLPVTNQSSLATPRATSHKAALASPIDPCLASRGSGGRRSLRSRPLDSTTLRHHGFTFNETSIGDGDQDLVRSRASEFGQRCGTTSLSALSVAASLQGNPTAEILSAEPASQSGPVGWSGLLGNVGFPFVGLAQTACSDTSNPALPGDLQRPSVASHVTGTPASTPTSSTSTDAAASVAPMLSDGSGALHLPAEWYRAKLVALDRLAEFWRQCMQNYLLNNPMVQPLNEESSSGNNSEDHVISPMGGDSLGLLPLAQAASWLRLGVYMKSFFSASEHSQGVGKRRHRAGIGAIMGPDGRPRRRYYAGELADWNRTDQVVLISDPLGLGTGVSGGEEAGKIDIGLDARHLCTVKVDEPVLPQYAAELIQRVDPELARRAAEDITRPTWIDGHLSNDEPSEIKDKDSDDDIRSEESEEDDCKSPALSSGRLTDATVGLDIISQLGRPSLTHLVCSLATGAELLEGMHYLQTRLLLDPPPESIQSILSSVCMSSGFPASGINLLRPGELLRQTPSLLPRLLIRLSASCHKMMLNLVAPEAETISTADSPVEKTPSTKNVIHQASAHGLLPRGSEEARAQALAHIRSAAGLVTAAITAAVRLRRRHLIPRARYELQAGKAAVDVTGRFKHGKLPGSCVIYWTCWITDAWPYGIGTYLLKMLDLLSRVCRLPYASSGASSRLSSLIGLSVELAGSLLTAAESRVNWAEEQQSVIDQNDLRSEGIDASSTEEGGCMDTEGGDQGANKDRSRGGEDDEGQTESSQRIFACQLQSVQRMHRMRVWFARLRTRLITFVADRLGRPEAGLELAVHYTDREQILRLCLVLEDAQAAGYNDGFQPDGPMMTSCLDPVQSSCSNFAHHSRLAGLLNSLPVKLNLPDYALQWHLDRGDKARVQSLLALLQTMQRTSENSNTEHQGSVPVSTVSGLSLDERPLVNSHSVPSHGDLVDPVFSFSESDAPEINSSTLRISELNQKSSLV</sequence>
<name>A0A3S4ZTN9_9PLAT</name>
<evidence type="ECO:0000256" key="1">
    <source>
        <dbReference type="SAM" id="MobiDB-lite"/>
    </source>
</evidence>
<feature type="region of interest" description="Disordered" evidence="1">
    <location>
        <begin position="177"/>
        <end position="212"/>
    </location>
</feature>
<proteinExistence type="predicted"/>
<dbReference type="Proteomes" id="UP000784294">
    <property type="component" value="Unassembled WGS sequence"/>
</dbReference>
<dbReference type="OrthoDB" id="6285121at2759"/>
<feature type="region of interest" description="Disordered" evidence="1">
    <location>
        <begin position="748"/>
        <end position="793"/>
    </location>
</feature>
<gene>
    <name evidence="2" type="ORF">PXEA_LOCUS240</name>
</gene>
<evidence type="ECO:0000313" key="3">
    <source>
        <dbReference type="Proteomes" id="UP000784294"/>
    </source>
</evidence>
<organism evidence="2 3">
    <name type="scientific">Protopolystoma xenopodis</name>
    <dbReference type="NCBI Taxonomy" id="117903"/>
    <lineage>
        <taxon>Eukaryota</taxon>
        <taxon>Metazoa</taxon>
        <taxon>Spiralia</taxon>
        <taxon>Lophotrochozoa</taxon>
        <taxon>Platyhelminthes</taxon>
        <taxon>Monogenea</taxon>
        <taxon>Polyopisthocotylea</taxon>
        <taxon>Polystomatidea</taxon>
        <taxon>Polystomatidae</taxon>
        <taxon>Protopolystoma</taxon>
    </lineage>
</organism>
<evidence type="ECO:0000313" key="2">
    <source>
        <dbReference type="EMBL" id="VEL06800.1"/>
    </source>
</evidence>
<feature type="compositionally biased region" description="Low complexity" evidence="1">
    <location>
        <begin position="197"/>
        <end position="212"/>
    </location>
</feature>
<reference evidence="2" key="1">
    <citation type="submission" date="2018-11" db="EMBL/GenBank/DDBJ databases">
        <authorList>
            <consortium name="Pathogen Informatics"/>
        </authorList>
    </citation>
    <scope>NUCLEOTIDE SEQUENCE</scope>
</reference>
<protein>
    <submittedName>
        <fullName evidence="2">Uncharacterized protein</fullName>
    </submittedName>
</protein>
<comment type="caution">
    <text evidence="2">The sequence shown here is derived from an EMBL/GenBank/DDBJ whole genome shotgun (WGS) entry which is preliminary data.</text>
</comment>
<feature type="compositionally biased region" description="Basic and acidic residues" evidence="1">
    <location>
        <begin position="428"/>
        <end position="440"/>
    </location>
</feature>
<feature type="compositionally biased region" description="Acidic residues" evidence="1">
    <location>
        <begin position="441"/>
        <end position="454"/>
    </location>
</feature>
<dbReference type="EMBL" id="CAAALY010000419">
    <property type="protein sequence ID" value="VEL06800.1"/>
    <property type="molecule type" value="Genomic_DNA"/>
</dbReference>
<dbReference type="AlphaFoldDB" id="A0A3S4ZTN9"/>
<accession>A0A3S4ZTN9</accession>